<evidence type="ECO:0000313" key="2">
    <source>
        <dbReference type="Proteomes" id="UP000651156"/>
    </source>
</evidence>
<proteinExistence type="predicted"/>
<evidence type="ECO:0000313" key="1">
    <source>
        <dbReference type="EMBL" id="MBE9191305.1"/>
    </source>
</evidence>
<comment type="caution">
    <text evidence="1">The sequence shown here is derived from an EMBL/GenBank/DDBJ whole genome shotgun (WGS) entry which is preliminary data.</text>
</comment>
<protein>
    <submittedName>
        <fullName evidence="1">Uncharacterized protein</fullName>
    </submittedName>
</protein>
<organism evidence="1 2">
    <name type="scientific">Gloeocapsopsis crepidinum LEGE 06123</name>
    <dbReference type="NCBI Taxonomy" id="588587"/>
    <lineage>
        <taxon>Bacteria</taxon>
        <taxon>Bacillati</taxon>
        <taxon>Cyanobacteriota</taxon>
        <taxon>Cyanophyceae</taxon>
        <taxon>Oscillatoriophycideae</taxon>
        <taxon>Chroococcales</taxon>
        <taxon>Chroococcaceae</taxon>
        <taxon>Gloeocapsopsis</taxon>
    </lineage>
</organism>
<accession>A0ABR9UUQ0</accession>
<name>A0ABR9UUQ0_9CHRO</name>
<reference evidence="1 2" key="1">
    <citation type="submission" date="2020-10" db="EMBL/GenBank/DDBJ databases">
        <authorList>
            <person name="Castelo-Branco R."/>
            <person name="Eusebio N."/>
            <person name="Adriana R."/>
            <person name="Vieira A."/>
            <person name="Brugerolle De Fraissinette N."/>
            <person name="Rezende De Castro R."/>
            <person name="Schneider M.P."/>
            <person name="Vasconcelos V."/>
            <person name="Leao P.N."/>
        </authorList>
    </citation>
    <scope>NUCLEOTIDE SEQUENCE [LARGE SCALE GENOMIC DNA]</scope>
    <source>
        <strain evidence="1 2">LEGE 06123</strain>
    </source>
</reference>
<dbReference type="Proteomes" id="UP000651156">
    <property type="component" value="Unassembled WGS sequence"/>
</dbReference>
<gene>
    <name evidence="1" type="ORF">IQ230_13275</name>
</gene>
<keyword evidence="2" id="KW-1185">Reference proteome</keyword>
<dbReference type="EMBL" id="JADEWN010000030">
    <property type="protein sequence ID" value="MBE9191305.1"/>
    <property type="molecule type" value="Genomic_DNA"/>
</dbReference>
<sequence>MTPMEIRRKGYGALVNALGVAGTIRFLQQFDIGHGDYTKERHQWLDEVNLEEFLNDIKQLREEKPTT</sequence>
<dbReference type="RefSeq" id="WP_193932480.1">
    <property type="nucleotide sequence ID" value="NZ_JADEWN010000030.1"/>
</dbReference>